<evidence type="ECO:0000313" key="3">
    <source>
        <dbReference type="Proteomes" id="UP000230886"/>
    </source>
</evidence>
<protein>
    <submittedName>
        <fullName evidence="2">DUF2993 domain-containing protein</fullName>
    </submittedName>
    <submittedName>
        <fullName evidence="1">LmeA family phospholipid-binding protein</fullName>
    </submittedName>
</protein>
<dbReference type="RefSeq" id="WP_003939847.1">
    <property type="nucleotide sequence ID" value="NZ_AP023172.1"/>
</dbReference>
<dbReference type="EMBL" id="NOVD01000011">
    <property type="protein sequence ID" value="PCK26060.1"/>
    <property type="molecule type" value="Genomic_DNA"/>
</dbReference>
<dbReference type="GeneID" id="57485303"/>
<dbReference type="EMBL" id="JARDXE010000022">
    <property type="protein sequence ID" value="MDE8648855.1"/>
    <property type="molecule type" value="Genomic_DNA"/>
</dbReference>
<proteinExistence type="predicted"/>
<dbReference type="Pfam" id="PF11209">
    <property type="entry name" value="LmeA"/>
    <property type="match status" value="1"/>
</dbReference>
<sequence length="259" mass="26785">MRKLIIGIVFLLGLGLVADFGAAAYAEYRVSRELRTGASLESDPEVTFNGFPFLTQALGGKYKDVYVRATGVQSDVVGEVTVEADLRGVTVPFSDIVNGNVTQLPVDKLDGRMGINATDLGKLLNIPDLQVSSPPANKSDGTGGSGGTGASTAGAVVLTGTVAVGPVETAVSVQANLVLEGGQVKIVASNLYFGPEGKADFSIPAALEPVVLGLFSYTIDPQALPYGIQPSLVYAEGGRIVIEGSAENTTIDLAELQNR</sequence>
<dbReference type="Proteomes" id="UP001217325">
    <property type="component" value="Unassembled WGS sequence"/>
</dbReference>
<accession>A0A069JGN8</accession>
<reference evidence="1" key="2">
    <citation type="submission" date="2023-02" db="EMBL/GenBank/DDBJ databases">
        <title>A novel hydrolase synthesized by Rhodococcus erythropolis HQ is responsible for the detoxification of Zearalenone.</title>
        <authorList>
            <person name="Hu J."/>
            <person name="Xu J."/>
        </authorList>
    </citation>
    <scope>NUCLEOTIDE SEQUENCE</scope>
    <source>
        <strain evidence="1">HQ</strain>
    </source>
</reference>
<accession>A0A1C3ZWE0</accession>
<name>A0A069JGN8_RHOSG</name>
<dbReference type="InterPro" id="IPR021373">
    <property type="entry name" value="DUF2993"/>
</dbReference>
<gene>
    <name evidence="2" type="ORF">CHR55_17505</name>
    <name evidence="1" type="ORF">PXH69_28160</name>
</gene>
<organism evidence="2 3">
    <name type="scientific">Rhodococcus qingshengii</name>
    <dbReference type="NCBI Taxonomy" id="334542"/>
    <lineage>
        <taxon>Bacteria</taxon>
        <taxon>Bacillati</taxon>
        <taxon>Actinomycetota</taxon>
        <taxon>Actinomycetes</taxon>
        <taxon>Mycobacteriales</taxon>
        <taxon>Nocardiaceae</taxon>
        <taxon>Rhodococcus</taxon>
        <taxon>Rhodococcus erythropolis group</taxon>
    </lineage>
</organism>
<evidence type="ECO:0000313" key="2">
    <source>
        <dbReference type="EMBL" id="PCK26060.1"/>
    </source>
</evidence>
<dbReference type="Proteomes" id="UP000230886">
    <property type="component" value="Unassembled WGS sequence"/>
</dbReference>
<comment type="caution">
    <text evidence="2">The sequence shown here is derived from an EMBL/GenBank/DDBJ whole genome shotgun (WGS) entry which is preliminary data.</text>
</comment>
<dbReference type="AlphaFoldDB" id="A0A069JGN8"/>
<reference evidence="2 3" key="1">
    <citation type="submission" date="2017-07" db="EMBL/GenBank/DDBJ databases">
        <title>Draft sequence of Rhodococcus enclensis 23b-28.</title>
        <authorList>
            <person name="Besaury L."/>
            <person name="Sancelme M."/>
            <person name="Amato P."/>
            <person name="Lallement A."/>
            <person name="Delort A.-M."/>
        </authorList>
    </citation>
    <scope>NUCLEOTIDE SEQUENCE [LARGE SCALE GENOMIC DNA]</scope>
    <source>
        <strain evidence="2 3">23b-28</strain>
    </source>
</reference>
<evidence type="ECO:0000313" key="1">
    <source>
        <dbReference type="EMBL" id="MDE8648855.1"/>
    </source>
</evidence>